<dbReference type="FunFam" id="3.40.50.300:FF:000610">
    <property type="entry name" value="Multidrug resistance-associated ABC transporter"/>
    <property type="match status" value="1"/>
</dbReference>
<dbReference type="InterPro" id="IPR044726">
    <property type="entry name" value="ABCC_6TM_D2"/>
</dbReference>
<feature type="coiled-coil region" evidence="10">
    <location>
        <begin position="608"/>
        <end position="635"/>
    </location>
</feature>
<dbReference type="eggNOG" id="KOG0054">
    <property type="taxonomic scope" value="Eukaryota"/>
</dbReference>
<evidence type="ECO:0000256" key="7">
    <source>
        <dbReference type="ARBA" id="ARBA00022840"/>
    </source>
</evidence>
<reference evidence="15" key="1">
    <citation type="journal article" date="2006" name="PLoS Biol.">
        <title>Macronuclear genome sequence of the ciliate Tetrahymena thermophila, a model eukaryote.</title>
        <authorList>
            <person name="Eisen J.A."/>
            <person name="Coyne R.S."/>
            <person name="Wu M."/>
            <person name="Wu D."/>
            <person name="Thiagarajan M."/>
            <person name="Wortman J.R."/>
            <person name="Badger J.H."/>
            <person name="Ren Q."/>
            <person name="Amedeo P."/>
            <person name="Jones K.M."/>
            <person name="Tallon L.J."/>
            <person name="Delcher A.L."/>
            <person name="Salzberg S.L."/>
            <person name="Silva J.C."/>
            <person name="Haas B.J."/>
            <person name="Majoros W.H."/>
            <person name="Farzad M."/>
            <person name="Carlton J.M."/>
            <person name="Smith R.K. Jr."/>
            <person name="Garg J."/>
            <person name="Pearlman R.E."/>
            <person name="Karrer K.M."/>
            <person name="Sun L."/>
            <person name="Manning G."/>
            <person name="Elde N.C."/>
            <person name="Turkewitz A.P."/>
            <person name="Asai D.J."/>
            <person name="Wilkes D.E."/>
            <person name="Wang Y."/>
            <person name="Cai H."/>
            <person name="Collins K."/>
            <person name="Stewart B.A."/>
            <person name="Lee S.R."/>
            <person name="Wilamowska K."/>
            <person name="Weinberg Z."/>
            <person name="Ruzzo W.L."/>
            <person name="Wloga D."/>
            <person name="Gaertig J."/>
            <person name="Frankel J."/>
            <person name="Tsao C.-C."/>
            <person name="Gorovsky M.A."/>
            <person name="Keeling P.J."/>
            <person name="Waller R.F."/>
            <person name="Patron N.J."/>
            <person name="Cherry J.M."/>
            <person name="Stover N.A."/>
            <person name="Krieger C.J."/>
            <person name="del Toro C."/>
            <person name="Ryder H.F."/>
            <person name="Williamson S.C."/>
            <person name="Barbeau R.A."/>
            <person name="Hamilton E.P."/>
            <person name="Orias E."/>
        </authorList>
    </citation>
    <scope>NUCLEOTIDE SEQUENCE [LARGE SCALE GENOMIC DNA]</scope>
    <source>
        <strain evidence="15">SB210</strain>
    </source>
</reference>
<dbReference type="CDD" id="cd03244">
    <property type="entry name" value="ABCC_MRP_domain2"/>
    <property type="match status" value="1"/>
</dbReference>
<dbReference type="SMART" id="SM00382">
    <property type="entry name" value="AAA"/>
    <property type="match status" value="2"/>
</dbReference>
<gene>
    <name evidence="14" type="ORF">TTHERM_00372609</name>
</gene>
<dbReference type="InterPro" id="IPR017871">
    <property type="entry name" value="ABC_transporter-like_CS"/>
</dbReference>
<dbReference type="InterPro" id="IPR036640">
    <property type="entry name" value="ABC1_TM_sf"/>
</dbReference>
<dbReference type="InterPro" id="IPR050173">
    <property type="entry name" value="ABC_transporter_C-like"/>
</dbReference>
<dbReference type="InterPro" id="IPR003593">
    <property type="entry name" value="AAA+_ATPase"/>
</dbReference>
<comment type="subcellular location">
    <subcellularLocation>
        <location evidence="1">Membrane</location>
        <topology evidence="1">Multi-pass membrane protein</topology>
    </subcellularLocation>
</comment>
<dbReference type="GeneID" id="7845123"/>
<feature type="transmembrane region" description="Helical" evidence="11">
    <location>
        <begin position="197"/>
        <end position="216"/>
    </location>
</feature>
<keyword evidence="10" id="KW-0175">Coiled coil</keyword>
<keyword evidence="15" id="KW-1185">Reference proteome</keyword>
<sequence>MVSTVIPEEQEDSNKVIHTNNFISAQEEQAQSLKSKNNENGSQQIQAYDIFVPLFKPKNQIQDKEFRMDNQTFNLGFSWIFRALFINISKLMYLISKNVIQKNKKIEIQHLPDLKKSEIVENNYFLFEEALLRITQGEKIQGKHAYQMKLINETIESIRLMKMYGWESAFESNIAGVRDKELNCIKKIQILRASDRGNSTSLVLIAAFFPILIVYYKNTADLSSSIIFATLEQLYSLRNILYLTGVGISFLFQIGLILNRFADFLSLKKQSITILEDNQNHIPELFEKQLLIQKKKDLLDKKKGIFLNENPLATRNRKIMKQFELEPEEQKIIDIKNDRFNQKEFKLECPQNGENIAEFSNFTSLWDPNSDAVLKNITWNIKKGNFYGIVGKVGSGKSTLLQVILDEVPHFQGNLKKSGTASYVEQEPYIFSGKFKDNILFGKPYEQNFYNEVIKACSLDQDIDILPNGDETEIGERGINLSGGQKARLSLARAVYSKNDIYLLDDPLSAVDSKVASNIYKNCLNGILKNKTVLLVTHQIHFTKSCNEIIVLEQGRIAHKGTFQDLENILLSMSNQEHFSQNKEQLSLNLTISQQEKKESKQVQSLSQQKQQNFEKDLEKKLKEEKEKKGKLIIQEKDEKFDLSLKTYQTYFRHAQSSYKIFLVLLLYILSEGIYSSFYFTFGSYDQNDNKSQLFYESGILMGCFIVICISKYILTVLITNICNRNLHNQMFSQLTKAPILYFDQTPSGRILNRFSSDIGNTDLMLPFMLFDSIEGPLQLLNICITVGVLNPWFFIIAIFMIFSTIFLLKYNLPLIVQSKQLDLMYKSPIYEYFSSTVQGIIHIRIYQQGKNFFTNMCKILNDSVRTNYAFWSFNRGFAFNQQMSTIIFSLIGIILSIYTSSSSDKLGQSIVYLTQIIDVIASLSRQIPNLDSCMSSVDRAQQICKLPQEDAQIKPLDYKLYNELETAENKQNIIIFKNFQRQSWIKKGNIVFQNVQMKYRKDLDLVLKGCSFSIKGGERVGCVGRTGAGKSSIIQVLFRMVPVEQGSLVMIDDIDIKQIGLNTLRNSMSIIPQMPFVFNGTVRRNLDPLEEYSEDQIWQSLKQTNLEETIKKLPNGLNTDMTNVQSIFSTGQKQLICLARAILKNSKILVLDEATANVDMKTDEFIQEAIQTQFTGSTIFTIAHRLNTIANYDKVIVMDQGVVAEFDEPYKLLVKQIGDLEITSESIFAQMVQNTGYENSQAILKIAQQKYYEIHNQQQDNYNM</sequence>
<dbReference type="HOGENOM" id="CLU_000604_27_1_1"/>
<feature type="domain" description="ABC transporter" evidence="12">
    <location>
        <begin position="357"/>
        <end position="579"/>
    </location>
</feature>
<keyword evidence="5" id="KW-0677">Repeat</keyword>
<dbReference type="Gene3D" id="3.40.50.300">
    <property type="entry name" value="P-loop containing nucleotide triphosphate hydrolases"/>
    <property type="match status" value="2"/>
</dbReference>
<dbReference type="Gene3D" id="1.20.1560.10">
    <property type="entry name" value="ABC transporter type 1, transmembrane domain"/>
    <property type="match status" value="2"/>
</dbReference>
<name>A4VEL1_TETTS</name>
<dbReference type="PROSITE" id="PS50893">
    <property type="entry name" value="ABC_TRANSPORTER_2"/>
    <property type="match status" value="2"/>
</dbReference>
<dbReference type="RefSeq" id="XP_001470734.2">
    <property type="nucleotide sequence ID" value="XM_001470684.2"/>
</dbReference>
<keyword evidence="4 11" id="KW-0812">Transmembrane</keyword>
<dbReference type="InterPro" id="IPR027417">
    <property type="entry name" value="P-loop_NTPase"/>
</dbReference>
<feature type="transmembrane region" description="Helical" evidence="11">
    <location>
        <begin position="76"/>
        <end position="95"/>
    </location>
</feature>
<dbReference type="SUPFAM" id="SSF90123">
    <property type="entry name" value="ABC transporter transmembrane region"/>
    <property type="match status" value="1"/>
</dbReference>
<evidence type="ECO:0000259" key="13">
    <source>
        <dbReference type="PROSITE" id="PS50929"/>
    </source>
</evidence>
<dbReference type="GO" id="GO:0005524">
    <property type="term" value="F:ATP binding"/>
    <property type="evidence" value="ECO:0007669"/>
    <property type="project" value="UniProtKB-KW"/>
</dbReference>
<evidence type="ECO:0000256" key="1">
    <source>
        <dbReference type="ARBA" id="ARBA00004141"/>
    </source>
</evidence>
<evidence type="ECO:0000256" key="10">
    <source>
        <dbReference type="SAM" id="Coils"/>
    </source>
</evidence>
<keyword evidence="8 11" id="KW-1133">Transmembrane helix</keyword>
<dbReference type="KEGG" id="tet:TTHERM_00372609"/>
<dbReference type="Pfam" id="PF00664">
    <property type="entry name" value="ABC_membrane"/>
    <property type="match status" value="1"/>
</dbReference>
<dbReference type="InParanoid" id="A4VEL1"/>
<feature type="domain" description="ABC transporter" evidence="12">
    <location>
        <begin position="991"/>
        <end position="1226"/>
    </location>
</feature>
<evidence type="ECO:0000313" key="14">
    <source>
        <dbReference type="EMBL" id="EDK31969.2"/>
    </source>
</evidence>
<feature type="transmembrane region" description="Helical" evidence="11">
    <location>
        <begin position="780"/>
        <end position="809"/>
    </location>
</feature>
<evidence type="ECO:0000313" key="15">
    <source>
        <dbReference type="Proteomes" id="UP000009168"/>
    </source>
</evidence>
<evidence type="ECO:0000256" key="8">
    <source>
        <dbReference type="ARBA" id="ARBA00022989"/>
    </source>
</evidence>
<dbReference type="Pfam" id="PF00005">
    <property type="entry name" value="ABC_tran"/>
    <property type="match status" value="2"/>
</dbReference>
<comment type="similarity">
    <text evidence="2">Belongs to the ABC transporter superfamily. ABCC family. Conjugate transporter (TC 3.A.1.208) subfamily.</text>
</comment>
<evidence type="ECO:0000256" key="6">
    <source>
        <dbReference type="ARBA" id="ARBA00022741"/>
    </source>
</evidence>
<dbReference type="CDD" id="cd18580">
    <property type="entry name" value="ABC_6TM_ABCC_D2"/>
    <property type="match status" value="1"/>
</dbReference>
<protein>
    <submittedName>
        <fullName evidence="14">ABC transporter C family protein</fullName>
    </submittedName>
</protein>
<feature type="transmembrane region" description="Helical" evidence="11">
    <location>
        <begin position="240"/>
        <end position="262"/>
    </location>
</feature>
<proteinExistence type="inferred from homology"/>
<dbReference type="PANTHER" id="PTHR24223:SF456">
    <property type="entry name" value="MULTIDRUG RESISTANCE-ASSOCIATED PROTEIN LETHAL(2)03659"/>
    <property type="match status" value="1"/>
</dbReference>
<dbReference type="GO" id="GO:0140359">
    <property type="term" value="F:ABC-type transporter activity"/>
    <property type="evidence" value="ECO:0007669"/>
    <property type="project" value="InterPro"/>
</dbReference>
<evidence type="ECO:0000256" key="9">
    <source>
        <dbReference type="ARBA" id="ARBA00023136"/>
    </source>
</evidence>
<evidence type="ECO:0000256" key="3">
    <source>
        <dbReference type="ARBA" id="ARBA00022448"/>
    </source>
</evidence>
<dbReference type="SUPFAM" id="SSF52540">
    <property type="entry name" value="P-loop containing nucleoside triphosphate hydrolases"/>
    <property type="match status" value="2"/>
</dbReference>
<dbReference type="GO" id="GO:0016020">
    <property type="term" value="C:membrane"/>
    <property type="evidence" value="ECO:0007669"/>
    <property type="project" value="UniProtKB-SubCell"/>
</dbReference>
<dbReference type="GO" id="GO:0016887">
    <property type="term" value="F:ATP hydrolysis activity"/>
    <property type="evidence" value="ECO:0007669"/>
    <property type="project" value="InterPro"/>
</dbReference>
<dbReference type="AlphaFoldDB" id="A4VEL1"/>
<keyword evidence="3" id="KW-0813">Transport</keyword>
<dbReference type="Proteomes" id="UP000009168">
    <property type="component" value="Unassembled WGS sequence"/>
</dbReference>
<dbReference type="EMBL" id="GG662821">
    <property type="protein sequence ID" value="EDK31969.2"/>
    <property type="molecule type" value="Genomic_DNA"/>
</dbReference>
<evidence type="ECO:0000256" key="2">
    <source>
        <dbReference type="ARBA" id="ARBA00009726"/>
    </source>
</evidence>
<dbReference type="STRING" id="312017.A4VEL1"/>
<keyword evidence="6" id="KW-0547">Nucleotide-binding</keyword>
<feature type="transmembrane region" description="Helical" evidence="11">
    <location>
        <begin position="700"/>
        <end position="723"/>
    </location>
</feature>
<evidence type="ECO:0000259" key="12">
    <source>
        <dbReference type="PROSITE" id="PS50893"/>
    </source>
</evidence>
<feature type="transmembrane region" description="Helical" evidence="11">
    <location>
        <begin position="661"/>
        <end position="680"/>
    </location>
</feature>
<keyword evidence="9 11" id="KW-0472">Membrane</keyword>
<dbReference type="InterPro" id="IPR011527">
    <property type="entry name" value="ABC1_TM_dom"/>
</dbReference>
<dbReference type="CDD" id="cd03250">
    <property type="entry name" value="ABCC_MRP_domain1"/>
    <property type="match status" value="1"/>
</dbReference>
<keyword evidence="7" id="KW-0067">ATP-binding</keyword>
<evidence type="ECO:0000256" key="4">
    <source>
        <dbReference type="ARBA" id="ARBA00022692"/>
    </source>
</evidence>
<accession>A4VEL1</accession>
<dbReference type="FunFam" id="3.40.50.300:FF:000973">
    <property type="entry name" value="Multidrug resistance-associated protein 4"/>
    <property type="match status" value="1"/>
</dbReference>
<dbReference type="InterPro" id="IPR003439">
    <property type="entry name" value="ABC_transporter-like_ATP-bd"/>
</dbReference>
<dbReference type="PANTHER" id="PTHR24223">
    <property type="entry name" value="ATP-BINDING CASSETTE SUB-FAMILY C"/>
    <property type="match status" value="1"/>
</dbReference>
<evidence type="ECO:0000256" key="5">
    <source>
        <dbReference type="ARBA" id="ARBA00022737"/>
    </source>
</evidence>
<dbReference type="PROSITE" id="PS50929">
    <property type="entry name" value="ABC_TM1F"/>
    <property type="match status" value="1"/>
</dbReference>
<feature type="domain" description="ABC transmembrane type-1" evidence="13">
    <location>
        <begin position="662"/>
        <end position="933"/>
    </location>
</feature>
<organism evidence="14 15">
    <name type="scientific">Tetrahymena thermophila (strain SB210)</name>
    <dbReference type="NCBI Taxonomy" id="312017"/>
    <lineage>
        <taxon>Eukaryota</taxon>
        <taxon>Sar</taxon>
        <taxon>Alveolata</taxon>
        <taxon>Ciliophora</taxon>
        <taxon>Intramacronucleata</taxon>
        <taxon>Oligohymenophorea</taxon>
        <taxon>Hymenostomatida</taxon>
        <taxon>Tetrahymenina</taxon>
        <taxon>Tetrahymenidae</taxon>
        <taxon>Tetrahymena</taxon>
    </lineage>
</organism>
<dbReference type="PROSITE" id="PS00211">
    <property type="entry name" value="ABC_TRANSPORTER_1"/>
    <property type="match status" value="1"/>
</dbReference>
<evidence type="ECO:0000256" key="11">
    <source>
        <dbReference type="SAM" id="Phobius"/>
    </source>
</evidence>
<dbReference type="OrthoDB" id="6500128at2759"/>